<comment type="caution">
    <text evidence="2">The sequence shown here is derived from an EMBL/GenBank/DDBJ whole genome shotgun (WGS) entry which is preliminary data.</text>
</comment>
<evidence type="ECO:0000313" key="2">
    <source>
        <dbReference type="EMBL" id="KAL0570270.1"/>
    </source>
</evidence>
<keyword evidence="3" id="KW-1185">Reference proteome</keyword>
<dbReference type="Proteomes" id="UP001465976">
    <property type="component" value="Unassembled WGS sequence"/>
</dbReference>
<name>A0ABR3F4X2_9AGAR</name>
<evidence type="ECO:0000313" key="3">
    <source>
        <dbReference type="Proteomes" id="UP001465976"/>
    </source>
</evidence>
<organism evidence="2 3">
    <name type="scientific">Marasmius crinis-equi</name>
    <dbReference type="NCBI Taxonomy" id="585013"/>
    <lineage>
        <taxon>Eukaryota</taxon>
        <taxon>Fungi</taxon>
        <taxon>Dikarya</taxon>
        <taxon>Basidiomycota</taxon>
        <taxon>Agaricomycotina</taxon>
        <taxon>Agaricomycetes</taxon>
        <taxon>Agaricomycetidae</taxon>
        <taxon>Agaricales</taxon>
        <taxon>Marasmiineae</taxon>
        <taxon>Marasmiaceae</taxon>
        <taxon>Marasmius</taxon>
    </lineage>
</organism>
<proteinExistence type="predicted"/>
<sequence>MVAPSRTEQKRRFASRREFQLPTIPQSIRVITALEALVSLLPALGKKQAGTRTPEKHARHSPASPQSYLPGRPHAHLPVPPALLVPRYDPVPLLSEGWKALMAYERERGQPQMGLGPTDLITPHLPLLTARRCQRVPTRTHAQRQFRKPGLLPHVRRESVVPMRAAPQLWVRA</sequence>
<accession>A0ABR3F4X2</accession>
<protein>
    <submittedName>
        <fullName evidence="2">Uncharacterized protein</fullName>
    </submittedName>
</protein>
<gene>
    <name evidence="2" type="ORF">V5O48_011697</name>
</gene>
<reference evidence="2 3" key="1">
    <citation type="submission" date="2024-02" db="EMBL/GenBank/DDBJ databases">
        <title>A draft genome for the cacao thread blight pathogen Marasmius crinis-equi.</title>
        <authorList>
            <person name="Cohen S.P."/>
            <person name="Baruah I.K."/>
            <person name="Amoako-Attah I."/>
            <person name="Bukari Y."/>
            <person name="Meinhardt L.W."/>
            <person name="Bailey B.A."/>
        </authorList>
    </citation>
    <scope>NUCLEOTIDE SEQUENCE [LARGE SCALE GENOMIC DNA]</scope>
    <source>
        <strain evidence="2 3">GH-76</strain>
    </source>
</reference>
<feature type="region of interest" description="Disordered" evidence="1">
    <location>
        <begin position="48"/>
        <end position="74"/>
    </location>
</feature>
<dbReference type="EMBL" id="JBAHYK010000965">
    <property type="protein sequence ID" value="KAL0570270.1"/>
    <property type="molecule type" value="Genomic_DNA"/>
</dbReference>
<evidence type="ECO:0000256" key="1">
    <source>
        <dbReference type="SAM" id="MobiDB-lite"/>
    </source>
</evidence>